<accession>A0A1I8AX63</accession>
<protein>
    <submittedName>
        <fullName evidence="9">Importin N-terminal domain-containing protein</fullName>
    </submittedName>
</protein>
<evidence type="ECO:0000256" key="3">
    <source>
        <dbReference type="ARBA" id="ARBA00022448"/>
    </source>
</evidence>
<dbReference type="Gene3D" id="1.25.10.10">
    <property type="entry name" value="Leucine-rich Repeat Variant"/>
    <property type="match status" value="1"/>
</dbReference>
<keyword evidence="6" id="KW-0539">Nucleus</keyword>
<keyword evidence="8" id="KW-1185">Reference proteome</keyword>
<evidence type="ECO:0000256" key="6">
    <source>
        <dbReference type="ARBA" id="ARBA00023242"/>
    </source>
</evidence>
<keyword evidence="4" id="KW-0963">Cytoplasm</keyword>
<evidence type="ECO:0000256" key="4">
    <source>
        <dbReference type="ARBA" id="ARBA00022490"/>
    </source>
</evidence>
<dbReference type="PANTHER" id="PTHR10997:SF8">
    <property type="entry name" value="EXPORTIN-2"/>
    <property type="match status" value="1"/>
</dbReference>
<dbReference type="InterPro" id="IPR001494">
    <property type="entry name" value="Importin-beta_N"/>
</dbReference>
<dbReference type="InterPro" id="IPR013713">
    <property type="entry name" value="XPO2_central"/>
</dbReference>
<evidence type="ECO:0000256" key="5">
    <source>
        <dbReference type="ARBA" id="ARBA00022927"/>
    </source>
</evidence>
<dbReference type="GO" id="GO:0005829">
    <property type="term" value="C:cytosol"/>
    <property type="evidence" value="ECO:0007669"/>
    <property type="project" value="TreeGrafter"/>
</dbReference>
<evidence type="ECO:0000256" key="1">
    <source>
        <dbReference type="ARBA" id="ARBA00004123"/>
    </source>
</evidence>
<name>A0A1I8AX63_9BILA</name>
<dbReference type="Pfam" id="PF08506">
    <property type="entry name" value="Cse1"/>
    <property type="match status" value="1"/>
</dbReference>
<dbReference type="Pfam" id="PF03810">
    <property type="entry name" value="IBN_N"/>
    <property type="match status" value="1"/>
</dbReference>
<proteinExistence type="predicted"/>
<dbReference type="InterPro" id="IPR016024">
    <property type="entry name" value="ARM-type_fold"/>
</dbReference>
<feature type="domain" description="Importin N-terminal" evidence="7">
    <location>
        <begin position="86"/>
        <end position="158"/>
    </location>
</feature>
<keyword evidence="3" id="KW-0813">Transport</keyword>
<dbReference type="GO" id="GO:0006606">
    <property type="term" value="P:protein import into nucleus"/>
    <property type="evidence" value="ECO:0007669"/>
    <property type="project" value="TreeGrafter"/>
</dbReference>
<dbReference type="GO" id="GO:0031267">
    <property type="term" value="F:small GTPase binding"/>
    <property type="evidence" value="ECO:0007669"/>
    <property type="project" value="InterPro"/>
</dbReference>
<organism evidence="8 9">
    <name type="scientific">Steinernema glaseri</name>
    <dbReference type="NCBI Taxonomy" id="37863"/>
    <lineage>
        <taxon>Eukaryota</taxon>
        <taxon>Metazoa</taxon>
        <taxon>Ecdysozoa</taxon>
        <taxon>Nematoda</taxon>
        <taxon>Chromadorea</taxon>
        <taxon>Rhabditida</taxon>
        <taxon>Tylenchina</taxon>
        <taxon>Panagrolaimomorpha</taxon>
        <taxon>Strongyloidoidea</taxon>
        <taxon>Steinernematidae</taxon>
        <taxon>Steinernema</taxon>
    </lineage>
</organism>
<evidence type="ECO:0000259" key="7">
    <source>
        <dbReference type="PROSITE" id="PS50166"/>
    </source>
</evidence>
<dbReference type="GO" id="GO:0005049">
    <property type="term" value="F:nuclear export signal receptor activity"/>
    <property type="evidence" value="ECO:0007669"/>
    <property type="project" value="TreeGrafter"/>
</dbReference>
<dbReference type="InterPro" id="IPR011989">
    <property type="entry name" value="ARM-like"/>
</dbReference>
<keyword evidence="5" id="KW-0653">Protein transport</keyword>
<evidence type="ECO:0000256" key="2">
    <source>
        <dbReference type="ARBA" id="ARBA00004496"/>
    </source>
</evidence>
<comment type="subcellular location">
    <subcellularLocation>
        <location evidence="2">Cytoplasm</location>
    </subcellularLocation>
    <subcellularLocation>
        <location evidence="1">Nucleus</location>
    </subcellularLocation>
</comment>
<dbReference type="GO" id="GO:0006611">
    <property type="term" value="P:protein export from nucleus"/>
    <property type="evidence" value="ECO:0007669"/>
    <property type="project" value="TreeGrafter"/>
</dbReference>
<dbReference type="SMART" id="SM00913">
    <property type="entry name" value="IBN_N"/>
    <property type="match status" value="1"/>
</dbReference>
<dbReference type="PROSITE" id="PS50166">
    <property type="entry name" value="IMPORTIN_B_NT"/>
    <property type="match status" value="1"/>
</dbReference>
<dbReference type="Proteomes" id="UP000095287">
    <property type="component" value="Unplaced"/>
</dbReference>
<dbReference type="SUPFAM" id="SSF48371">
    <property type="entry name" value="ARM repeat"/>
    <property type="match status" value="1"/>
</dbReference>
<dbReference type="GO" id="GO:0005635">
    <property type="term" value="C:nuclear envelope"/>
    <property type="evidence" value="ECO:0007669"/>
    <property type="project" value="TreeGrafter"/>
</dbReference>
<reference evidence="9" key="1">
    <citation type="submission" date="2016-11" db="UniProtKB">
        <authorList>
            <consortium name="WormBaseParasite"/>
        </authorList>
    </citation>
    <scope>IDENTIFICATION</scope>
</reference>
<evidence type="ECO:0000313" key="9">
    <source>
        <dbReference type="WBParaSite" id="L893_g9869.t1"/>
    </source>
</evidence>
<dbReference type="WBParaSite" id="L893_g9869.t1">
    <property type="protein sequence ID" value="L893_g9869.t1"/>
    <property type="gene ID" value="L893_g9869"/>
</dbReference>
<sequence length="398" mass="44575">MGTAEKTIGEQTLLYQRANIAQKPPRATAPVSLPIPNNRKCDAKVASNRSCNDECKARKEMANRIDVLANALQRTLSPDLMTRKNAENELKAMENEPGHGVVVLQLANTEAAPPEIRLASVVALKNYVKRNWAGDGDATISDEERVQIREESLRLMFALSGNLRKQLVTIVCEIGKSDFPSKWPALVEVLSANLATQNLDQIIASLDLLDDLSKKYRTESKSQELWVELKFVLDNLSGPLLALFQAMMGFYDQREAMPADQCINWLEILHLIASNFCSLSSQDLPEPFEDNISVWMAGFQTLLGLKIPSIEQAADDKVASPLEGVKVSICEIITLYTQRYEEETAQYVSPFIQGTWEQLVEIDHRYRFDSLVNACLGLLSAICQRIQYKSLFEEHGDP</sequence>
<dbReference type="AlphaFoldDB" id="A0A1I8AX63"/>
<dbReference type="PANTHER" id="PTHR10997">
    <property type="entry name" value="IMPORTIN-7, 8, 11"/>
    <property type="match status" value="1"/>
</dbReference>
<evidence type="ECO:0000313" key="8">
    <source>
        <dbReference type="Proteomes" id="UP000095287"/>
    </source>
</evidence>